<evidence type="ECO:0000313" key="3">
    <source>
        <dbReference type="Proteomes" id="UP000077051"/>
    </source>
</evidence>
<dbReference type="OrthoDB" id="2278418at2759"/>
<dbReference type="Gene3D" id="1.20.1280.50">
    <property type="match status" value="1"/>
</dbReference>
<dbReference type="Proteomes" id="UP000077051">
    <property type="component" value="Unassembled WGS sequence"/>
</dbReference>
<dbReference type="SUPFAM" id="SSF81383">
    <property type="entry name" value="F-box domain"/>
    <property type="match status" value="1"/>
</dbReference>
<reference evidence="2 3" key="1">
    <citation type="submission" date="2015-06" db="EMBL/GenBank/DDBJ databases">
        <title>Expansion of signal transduction pathways in fungi by whole-genome duplication.</title>
        <authorList>
            <consortium name="DOE Joint Genome Institute"/>
            <person name="Corrochano L.M."/>
            <person name="Kuo A."/>
            <person name="Marcet-Houben M."/>
            <person name="Polaino S."/>
            <person name="Salamov A."/>
            <person name="Villalobos J.M."/>
            <person name="Alvarez M.I."/>
            <person name="Avalos J."/>
            <person name="Benito E.P."/>
            <person name="Benoit I."/>
            <person name="Burger G."/>
            <person name="Camino L.P."/>
            <person name="Canovas D."/>
            <person name="Cerda-Olmedo E."/>
            <person name="Cheng J.-F."/>
            <person name="Dominguez A."/>
            <person name="Elias M."/>
            <person name="Eslava A.P."/>
            <person name="Glaser F."/>
            <person name="Grimwood J."/>
            <person name="Gutierrez G."/>
            <person name="Heitman J."/>
            <person name="Henrissat B."/>
            <person name="Iturriaga E.A."/>
            <person name="Lang B.F."/>
            <person name="Lavin J.L."/>
            <person name="Lee S."/>
            <person name="Li W."/>
            <person name="Lindquist E."/>
            <person name="Lopez-Garcia S."/>
            <person name="Luque E.M."/>
            <person name="Marcos A.T."/>
            <person name="Martin J."/>
            <person name="Mccluskey K."/>
            <person name="Medina H.R."/>
            <person name="Miralles-Duran A."/>
            <person name="Miyazaki A."/>
            <person name="Munoz-Torres E."/>
            <person name="Oguiza J.A."/>
            <person name="Ohm R."/>
            <person name="Olmedo M."/>
            <person name="Orejas M."/>
            <person name="Ortiz-Castellanos L."/>
            <person name="Pisabarro A.G."/>
            <person name="Rodriguez-Romero J."/>
            <person name="Ruiz-Herrera J."/>
            <person name="Ruiz-Vazquez R."/>
            <person name="Sanz C."/>
            <person name="Schackwitz W."/>
            <person name="Schmutz J."/>
            <person name="Shahriari M."/>
            <person name="Shelest E."/>
            <person name="Silva-Franco F."/>
            <person name="Soanes D."/>
            <person name="Syed K."/>
            <person name="Tagua V.G."/>
            <person name="Talbot N.J."/>
            <person name="Thon M."/>
            <person name="De Vries R.P."/>
            <person name="Wiebenga A."/>
            <person name="Yadav J.S."/>
            <person name="Braun E.L."/>
            <person name="Baker S."/>
            <person name="Garre V."/>
            <person name="Horwitz B."/>
            <person name="Torres-Martinez S."/>
            <person name="Idnurm A."/>
            <person name="Herrera-Estrella A."/>
            <person name="Gabaldon T."/>
            <person name="Grigoriev I.V."/>
        </authorList>
    </citation>
    <scope>NUCLEOTIDE SEQUENCE [LARGE SCALE GENOMIC DNA]</scope>
    <source>
        <strain evidence="2 3">CBS 277.49</strain>
    </source>
</reference>
<dbReference type="InterPro" id="IPR036047">
    <property type="entry name" value="F-box-like_dom_sf"/>
</dbReference>
<organism evidence="2 3">
    <name type="scientific">Mucor lusitanicus CBS 277.49</name>
    <dbReference type="NCBI Taxonomy" id="747725"/>
    <lineage>
        <taxon>Eukaryota</taxon>
        <taxon>Fungi</taxon>
        <taxon>Fungi incertae sedis</taxon>
        <taxon>Mucoromycota</taxon>
        <taxon>Mucoromycotina</taxon>
        <taxon>Mucoromycetes</taxon>
        <taxon>Mucorales</taxon>
        <taxon>Mucorineae</taxon>
        <taxon>Mucoraceae</taxon>
        <taxon>Mucor</taxon>
    </lineage>
</organism>
<feature type="domain" description="F-box" evidence="1">
    <location>
        <begin position="2"/>
        <end position="42"/>
    </location>
</feature>
<accession>A0A168KP10</accession>
<evidence type="ECO:0000313" key="2">
    <source>
        <dbReference type="EMBL" id="OAD02606.1"/>
    </source>
</evidence>
<comment type="caution">
    <text evidence="2">The sequence shown here is derived from an EMBL/GenBank/DDBJ whole genome shotgun (WGS) entry which is preliminary data.</text>
</comment>
<dbReference type="AlphaFoldDB" id="A0A168KP10"/>
<sequence>MWSCLPQELLVKIFGNIDSKPQLAECRLVCRFWHSQVDAILLAEHIILDSDHDVLQLYKFLNGNPARGSLVKHLTLRGSHYNEYLLSQLVHVVFSPTLEKFEGQLEGCGSDILLEINCKALDDTSGFDRLTVLPSPQEFTLMYFNTLLKFKQSLQSMALYLSDLDHSLEQQYIMTHVPGFAAVVVLDLKIKINDVTDVEEVLQHFDRLEQLTIELDTECAFIMSEKRLQEWTASSVTVVDSLDTLEVKGCFFGDVFEYLCYKYANVNSIKLDISEYLTPSLLIPAYNTMSREQITIQSKRISQQVISKISRAGIHLPETGPIQLECLALLQNDTAHLKYDEERKLITCIISLTEE</sequence>
<protein>
    <recommendedName>
        <fullName evidence="1">F-box domain-containing protein</fullName>
    </recommendedName>
</protein>
<dbReference type="EMBL" id="AMYB01000005">
    <property type="protein sequence ID" value="OAD02606.1"/>
    <property type="molecule type" value="Genomic_DNA"/>
</dbReference>
<gene>
    <name evidence="2" type="ORF">MUCCIDRAFT_111996</name>
</gene>
<dbReference type="InterPro" id="IPR001810">
    <property type="entry name" value="F-box_dom"/>
</dbReference>
<dbReference type="VEuPathDB" id="FungiDB:MUCCIDRAFT_111996"/>
<evidence type="ECO:0000259" key="1">
    <source>
        <dbReference type="Pfam" id="PF12937"/>
    </source>
</evidence>
<name>A0A168KP10_MUCCL</name>
<keyword evidence="3" id="KW-1185">Reference proteome</keyword>
<dbReference type="Pfam" id="PF12937">
    <property type="entry name" value="F-box-like"/>
    <property type="match status" value="1"/>
</dbReference>
<proteinExistence type="predicted"/>